<proteinExistence type="predicted"/>
<name>A0ABY8JF18_9BRAD</name>
<dbReference type="Proteomes" id="UP001221546">
    <property type="component" value="Chromosome"/>
</dbReference>
<sequence>MIDVNLVLNGLLGAIDVEAGAAAPGANTRTCVDHCHAHGVFVRALGDT</sequence>
<evidence type="ECO:0000313" key="2">
    <source>
        <dbReference type="Proteomes" id="UP001221546"/>
    </source>
</evidence>
<evidence type="ECO:0000313" key="1">
    <source>
        <dbReference type="EMBL" id="WFU62382.1"/>
    </source>
</evidence>
<gene>
    <name evidence="1" type="ORF">QA636_33540</name>
</gene>
<organism evidence="1 2">
    <name type="scientific">Bradyrhizobium brasilense</name>
    <dbReference type="NCBI Taxonomy" id="1419277"/>
    <lineage>
        <taxon>Bacteria</taxon>
        <taxon>Pseudomonadati</taxon>
        <taxon>Pseudomonadota</taxon>
        <taxon>Alphaproteobacteria</taxon>
        <taxon>Hyphomicrobiales</taxon>
        <taxon>Nitrobacteraceae</taxon>
        <taxon>Bradyrhizobium</taxon>
    </lineage>
</organism>
<dbReference type="EMBL" id="CP121646">
    <property type="protein sequence ID" value="WFU62382.1"/>
    <property type="molecule type" value="Genomic_DNA"/>
</dbReference>
<dbReference type="RefSeq" id="WP_310883030.1">
    <property type="nucleotide sequence ID" value="NZ_CP121646.1"/>
</dbReference>
<protein>
    <submittedName>
        <fullName evidence="1">Uncharacterized protein</fullName>
    </submittedName>
</protein>
<accession>A0ABY8JF18</accession>
<keyword evidence="2" id="KW-1185">Reference proteome</keyword>
<reference evidence="1 2" key="1">
    <citation type="submission" date="2023-04" db="EMBL/GenBank/DDBJ databases">
        <title>Australian commercial rhizobial inoculants.</title>
        <authorList>
            <person name="Kohlmeier M.G."/>
            <person name="O'Hara G.W."/>
            <person name="Colombi E."/>
            <person name="Ramsay J.P."/>
            <person name="Terpolilli J."/>
        </authorList>
    </citation>
    <scope>NUCLEOTIDE SEQUENCE [LARGE SCALE GENOMIC DNA]</scope>
    <source>
        <strain evidence="1 2">CB627</strain>
    </source>
</reference>